<dbReference type="EC" id="5.2.1.8" evidence="6"/>
<evidence type="ECO:0000313" key="10">
    <source>
        <dbReference type="Proteomes" id="UP000249524"/>
    </source>
</evidence>
<evidence type="ECO:0000256" key="1">
    <source>
        <dbReference type="ARBA" id="ARBA00000971"/>
    </source>
</evidence>
<keyword evidence="10" id="KW-1185">Reference proteome</keyword>
<evidence type="ECO:0000256" key="2">
    <source>
        <dbReference type="ARBA" id="ARBA00006577"/>
    </source>
</evidence>
<comment type="similarity">
    <text evidence="2 6">Belongs to the FKBP-type PPIase family.</text>
</comment>
<dbReference type="InterPro" id="IPR001179">
    <property type="entry name" value="PPIase_FKBP_dom"/>
</dbReference>
<dbReference type="PANTHER" id="PTHR43811:SF19">
    <property type="entry name" value="39 KDA FK506-BINDING NUCLEAR PROTEIN"/>
    <property type="match status" value="1"/>
</dbReference>
<sequence length="164" mass="18180">MRRIAIASLAALALTACATARAPQVTYSGTPQAQWEQGQRAYEAWSAARPGWKVTASGLQYRRVSAARPGARRPAPTDTVTIHYVGRFIDGREFDSSRSRGEPATFPLPRLIKGWQEGVPMMRVGETWQFVIPAPIAYGDRWRDPIPANSTLLFEIELIDIPAE</sequence>
<evidence type="ECO:0000313" key="9">
    <source>
        <dbReference type="EMBL" id="RAK62854.1"/>
    </source>
</evidence>
<evidence type="ECO:0000256" key="5">
    <source>
        <dbReference type="PROSITE-ProRule" id="PRU00277"/>
    </source>
</evidence>
<gene>
    <name evidence="9" type="ORF">DJ019_18555</name>
</gene>
<dbReference type="RefSeq" id="WP_111277844.1">
    <property type="nucleotide sequence ID" value="NZ_QFYS01000010.1"/>
</dbReference>
<evidence type="ECO:0000256" key="7">
    <source>
        <dbReference type="SAM" id="SignalP"/>
    </source>
</evidence>
<dbReference type="EMBL" id="QFYS01000010">
    <property type="protein sequence ID" value="RAK62854.1"/>
    <property type="molecule type" value="Genomic_DNA"/>
</dbReference>
<keyword evidence="3 5" id="KW-0697">Rotamase</keyword>
<keyword evidence="4 5" id="KW-0413">Isomerase</keyword>
<organism evidence="9 10">
    <name type="scientific">Phenylobacterium kunshanense</name>
    <dbReference type="NCBI Taxonomy" id="1445034"/>
    <lineage>
        <taxon>Bacteria</taxon>
        <taxon>Pseudomonadati</taxon>
        <taxon>Pseudomonadota</taxon>
        <taxon>Alphaproteobacteria</taxon>
        <taxon>Caulobacterales</taxon>
        <taxon>Caulobacteraceae</taxon>
        <taxon>Phenylobacterium</taxon>
    </lineage>
</organism>
<comment type="caution">
    <text evidence="9">The sequence shown here is derived from an EMBL/GenBank/DDBJ whole genome shotgun (WGS) entry which is preliminary data.</text>
</comment>
<reference evidence="9 10" key="1">
    <citation type="submission" date="2018-05" db="EMBL/GenBank/DDBJ databases">
        <authorList>
            <person name="Lanie J.A."/>
            <person name="Ng W.-L."/>
            <person name="Kazmierczak K.M."/>
            <person name="Andrzejewski T.M."/>
            <person name="Davidsen T.M."/>
            <person name="Wayne K.J."/>
            <person name="Tettelin H."/>
            <person name="Glass J.I."/>
            <person name="Rusch D."/>
            <person name="Podicherti R."/>
            <person name="Tsui H.-C.T."/>
            <person name="Winkler M.E."/>
        </authorList>
    </citation>
    <scope>NUCLEOTIDE SEQUENCE [LARGE SCALE GENOMIC DNA]</scope>
    <source>
        <strain evidence="9 10">BUT-10</strain>
    </source>
</reference>
<feature type="signal peptide" evidence="7">
    <location>
        <begin position="1"/>
        <end position="22"/>
    </location>
</feature>
<evidence type="ECO:0000256" key="6">
    <source>
        <dbReference type="RuleBase" id="RU003915"/>
    </source>
</evidence>
<dbReference type="PROSITE" id="PS50059">
    <property type="entry name" value="FKBP_PPIASE"/>
    <property type="match status" value="1"/>
</dbReference>
<feature type="chain" id="PRO_5016352634" description="Peptidyl-prolyl cis-trans isomerase" evidence="7">
    <location>
        <begin position="23"/>
        <end position="164"/>
    </location>
</feature>
<protein>
    <recommendedName>
        <fullName evidence="6">Peptidyl-prolyl cis-trans isomerase</fullName>
        <ecNumber evidence="6">5.2.1.8</ecNumber>
    </recommendedName>
</protein>
<dbReference type="SUPFAM" id="SSF54534">
    <property type="entry name" value="FKBP-like"/>
    <property type="match status" value="1"/>
</dbReference>
<dbReference type="PANTHER" id="PTHR43811">
    <property type="entry name" value="FKBP-TYPE PEPTIDYL-PROLYL CIS-TRANS ISOMERASE FKPA"/>
    <property type="match status" value="1"/>
</dbReference>
<evidence type="ECO:0000256" key="3">
    <source>
        <dbReference type="ARBA" id="ARBA00023110"/>
    </source>
</evidence>
<evidence type="ECO:0000259" key="8">
    <source>
        <dbReference type="PROSITE" id="PS50059"/>
    </source>
</evidence>
<keyword evidence="7" id="KW-0732">Signal</keyword>
<feature type="domain" description="PPIase FKBP-type" evidence="8">
    <location>
        <begin position="77"/>
        <end position="162"/>
    </location>
</feature>
<dbReference type="Pfam" id="PF00254">
    <property type="entry name" value="FKBP_C"/>
    <property type="match status" value="1"/>
</dbReference>
<comment type="catalytic activity">
    <reaction evidence="1 5 6">
        <text>[protein]-peptidylproline (omega=180) = [protein]-peptidylproline (omega=0)</text>
        <dbReference type="Rhea" id="RHEA:16237"/>
        <dbReference type="Rhea" id="RHEA-COMP:10747"/>
        <dbReference type="Rhea" id="RHEA-COMP:10748"/>
        <dbReference type="ChEBI" id="CHEBI:83833"/>
        <dbReference type="ChEBI" id="CHEBI:83834"/>
        <dbReference type="EC" id="5.2.1.8"/>
    </reaction>
</comment>
<dbReference type="Proteomes" id="UP000249524">
    <property type="component" value="Unassembled WGS sequence"/>
</dbReference>
<dbReference type="PROSITE" id="PS51257">
    <property type="entry name" value="PROKAR_LIPOPROTEIN"/>
    <property type="match status" value="1"/>
</dbReference>
<evidence type="ECO:0000256" key="4">
    <source>
        <dbReference type="ARBA" id="ARBA00023235"/>
    </source>
</evidence>
<dbReference type="Gene3D" id="3.10.50.40">
    <property type="match status" value="1"/>
</dbReference>
<name>A0A328BAX5_9CAUL</name>
<accession>A0A328BAX5</accession>
<dbReference type="OrthoDB" id="9812109at2"/>
<proteinExistence type="inferred from homology"/>
<dbReference type="GO" id="GO:0003755">
    <property type="term" value="F:peptidyl-prolyl cis-trans isomerase activity"/>
    <property type="evidence" value="ECO:0007669"/>
    <property type="project" value="UniProtKB-UniRule"/>
</dbReference>
<dbReference type="AlphaFoldDB" id="A0A328BAX5"/>
<dbReference type="InterPro" id="IPR046357">
    <property type="entry name" value="PPIase_dom_sf"/>
</dbReference>